<dbReference type="Proteomes" id="UP001139981">
    <property type="component" value="Unassembled WGS sequence"/>
</dbReference>
<proteinExistence type="predicted"/>
<protein>
    <submittedName>
        <fullName evidence="1">Uncharacterized protein</fullName>
    </submittedName>
</protein>
<organism evidence="1 2">
    <name type="scientific">Coemansia aciculifera</name>
    <dbReference type="NCBI Taxonomy" id="417176"/>
    <lineage>
        <taxon>Eukaryota</taxon>
        <taxon>Fungi</taxon>
        <taxon>Fungi incertae sedis</taxon>
        <taxon>Zoopagomycota</taxon>
        <taxon>Kickxellomycotina</taxon>
        <taxon>Kickxellomycetes</taxon>
        <taxon>Kickxellales</taxon>
        <taxon>Kickxellaceae</taxon>
        <taxon>Coemansia</taxon>
    </lineage>
</organism>
<reference evidence="1" key="1">
    <citation type="submission" date="2022-07" db="EMBL/GenBank/DDBJ databases">
        <title>Phylogenomic reconstructions and comparative analyses of Kickxellomycotina fungi.</title>
        <authorList>
            <person name="Reynolds N.K."/>
            <person name="Stajich J.E."/>
            <person name="Barry K."/>
            <person name="Grigoriev I.V."/>
            <person name="Crous P."/>
            <person name="Smith M.E."/>
        </authorList>
    </citation>
    <scope>NUCLEOTIDE SEQUENCE</scope>
    <source>
        <strain evidence="1">CBS 190363</strain>
    </source>
</reference>
<sequence length="181" mass="19446">MYKLALRGQYAHGGGGGGGGGGGVTEERREAAPVIVQSPDYYKSWNSGAYGRGIPAGIDTNDEFAGRSIKSTSSATEAAGVGGVMDMSGIWLNVFYSEAKLWRKISFPPGVTVGQARDICMLRFNVWHRVMEREMLSAKEDKDTDSVAPSTVSSGNGNTRELYGLYWPAGGQWLESLRLVA</sequence>
<evidence type="ECO:0000313" key="2">
    <source>
        <dbReference type="Proteomes" id="UP001139981"/>
    </source>
</evidence>
<name>A0ACC1LUY3_9FUNG</name>
<gene>
    <name evidence="1" type="ORF">IWW38_005543</name>
</gene>
<keyword evidence="2" id="KW-1185">Reference proteome</keyword>
<accession>A0ACC1LUY3</accession>
<comment type="caution">
    <text evidence="1">The sequence shown here is derived from an EMBL/GenBank/DDBJ whole genome shotgun (WGS) entry which is preliminary data.</text>
</comment>
<evidence type="ECO:0000313" key="1">
    <source>
        <dbReference type="EMBL" id="KAJ2883463.1"/>
    </source>
</evidence>
<feature type="non-terminal residue" evidence="1">
    <location>
        <position position="181"/>
    </location>
</feature>
<dbReference type="EMBL" id="JANBVB010002646">
    <property type="protein sequence ID" value="KAJ2883463.1"/>
    <property type="molecule type" value="Genomic_DNA"/>
</dbReference>